<proteinExistence type="predicted"/>
<gene>
    <name evidence="2" type="ORF">J2X20_002802</name>
</gene>
<dbReference type="EMBL" id="JAVDXU010000002">
    <property type="protein sequence ID" value="MDR7270144.1"/>
    <property type="molecule type" value="Genomic_DNA"/>
</dbReference>
<reference evidence="2 3" key="1">
    <citation type="submission" date="2023-07" db="EMBL/GenBank/DDBJ databases">
        <title>Sorghum-associated microbial communities from plants grown in Nebraska, USA.</title>
        <authorList>
            <person name="Schachtman D."/>
        </authorList>
    </citation>
    <scope>NUCLEOTIDE SEQUENCE [LARGE SCALE GENOMIC DNA]</scope>
    <source>
        <strain evidence="2 3">BE314</strain>
    </source>
</reference>
<comment type="caution">
    <text evidence="2">The sequence shown here is derived from an EMBL/GenBank/DDBJ whole genome shotgun (WGS) entry which is preliminary data.</text>
</comment>
<name>A0ABU1YMQ9_ROSSA</name>
<feature type="domain" description="ABM" evidence="1">
    <location>
        <begin position="2"/>
        <end position="93"/>
    </location>
</feature>
<protein>
    <submittedName>
        <fullName evidence="2">Heme-degrading monooxygenase HmoA</fullName>
    </submittedName>
</protein>
<dbReference type="Proteomes" id="UP001180453">
    <property type="component" value="Unassembled WGS sequence"/>
</dbReference>
<dbReference type="PROSITE" id="PS51725">
    <property type="entry name" value="ABM"/>
    <property type="match status" value="1"/>
</dbReference>
<accession>A0ABU1YMQ9</accession>
<keyword evidence="2" id="KW-0503">Monooxygenase</keyword>
<keyword evidence="3" id="KW-1185">Reference proteome</keyword>
<evidence type="ECO:0000313" key="3">
    <source>
        <dbReference type="Proteomes" id="UP001180453"/>
    </source>
</evidence>
<dbReference type="SUPFAM" id="SSF54909">
    <property type="entry name" value="Dimeric alpha+beta barrel"/>
    <property type="match status" value="1"/>
</dbReference>
<sequence length="99" mass="10986">MILEIADFRIQPGQQAAFEAALKLGIATALSQSPGFIRASVQRGLESPERYVLLVEWQTLEDHMQGFRNGPLFAVWRSHIGGFFASPPSMEHFVALTQA</sequence>
<evidence type="ECO:0000313" key="2">
    <source>
        <dbReference type="EMBL" id="MDR7270144.1"/>
    </source>
</evidence>
<dbReference type="RefSeq" id="WP_310265733.1">
    <property type="nucleotide sequence ID" value="NZ_JAVDXU010000002.1"/>
</dbReference>
<evidence type="ECO:0000259" key="1">
    <source>
        <dbReference type="PROSITE" id="PS51725"/>
    </source>
</evidence>
<keyword evidence="2" id="KW-0560">Oxidoreductase</keyword>
<dbReference type="InterPro" id="IPR011008">
    <property type="entry name" value="Dimeric_a/b-barrel"/>
</dbReference>
<dbReference type="GO" id="GO:0004497">
    <property type="term" value="F:monooxygenase activity"/>
    <property type="evidence" value="ECO:0007669"/>
    <property type="project" value="UniProtKB-KW"/>
</dbReference>
<dbReference type="Pfam" id="PF03992">
    <property type="entry name" value="ABM"/>
    <property type="match status" value="1"/>
</dbReference>
<dbReference type="Gene3D" id="3.30.70.100">
    <property type="match status" value="1"/>
</dbReference>
<dbReference type="InterPro" id="IPR007138">
    <property type="entry name" value="ABM_dom"/>
</dbReference>
<organism evidence="2 3">
    <name type="scientific">Roseateles saccharophilus</name>
    <name type="common">Pseudomonas saccharophila</name>
    <dbReference type="NCBI Taxonomy" id="304"/>
    <lineage>
        <taxon>Bacteria</taxon>
        <taxon>Pseudomonadati</taxon>
        <taxon>Pseudomonadota</taxon>
        <taxon>Betaproteobacteria</taxon>
        <taxon>Burkholderiales</taxon>
        <taxon>Sphaerotilaceae</taxon>
        <taxon>Roseateles</taxon>
    </lineage>
</organism>